<name>A0A9P8UKI9_9PEZI</name>
<proteinExistence type="predicted"/>
<dbReference type="RefSeq" id="XP_045958069.1">
    <property type="nucleotide sequence ID" value="XM_046102651.1"/>
</dbReference>
<evidence type="ECO:0000256" key="1">
    <source>
        <dbReference type="PROSITE-ProRule" id="PRU00023"/>
    </source>
</evidence>
<gene>
    <name evidence="3" type="ORF">BKA67DRAFT_563188</name>
</gene>
<dbReference type="Proteomes" id="UP000758603">
    <property type="component" value="Unassembled WGS sequence"/>
</dbReference>
<dbReference type="InterPro" id="IPR002110">
    <property type="entry name" value="Ankyrin_rpt"/>
</dbReference>
<feature type="repeat" description="ANK" evidence="1">
    <location>
        <begin position="45"/>
        <end position="77"/>
    </location>
</feature>
<dbReference type="InterPro" id="IPR036770">
    <property type="entry name" value="Ankyrin_rpt-contain_sf"/>
</dbReference>
<dbReference type="PROSITE" id="PS50297">
    <property type="entry name" value="ANK_REP_REGION"/>
    <property type="match status" value="1"/>
</dbReference>
<dbReference type="Pfam" id="PF12796">
    <property type="entry name" value="Ank_2"/>
    <property type="match status" value="1"/>
</dbReference>
<dbReference type="Gene3D" id="1.25.40.20">
    <property type="entry name" value="Ankyrin repeat-containing domain"/>
    <property type="match status" value="1"/>
</dbReference>
<feature type="region of interest" description="Disordered" evidence="2">
    <location>
        <begin position="413"/>
        <end position="433"/>
    </location>
</feature>
<dbReference type="SMART" id="SM00248">
    <property type="entry name" value="ANK"/>
    <property type="match status" value="2"/>
</dbReference>
<keyword evidence="1" id="KW-0040">ANK repeat</keyword>
<dbReference type="AlphaFoldDB" id="A0A9P8UKI9"/>
<reference evidence="3" key="1">
    <citation type="journal article" date="2021" name="Nat. Commun.">
        <title>Genetic determinants of endophytism in the Arabidopsis root mycobiome.</title>
        <authorList>
            <person name="Mesny F."/>
            <person name="Miyauchi S."/>
            <person name="Thiergart T."/>
            <person name="Pickel B."/>
            <person name="Atanasova L."/>
            <person name="Karlsson M."/>
            <person name="Huettel B."/>
            <person name="Barry K.W."/>
            <person name="Haridas S."/>
            <person name="Chen C."/>
            <person name="Bauer D."/>
            <person name="Andreopoulos W."/>
            <person name="Pangilinan J."/>
            <person name="LaButti K."/>
            <person name="Riley R."/>
            <person name="Lipzen A."/>
            <person name="Clum A."/>
            <person name="Drula E."/>
            <person name="Henrissat B."/>
            <person name="Kohler A."/>
            <person name="Grigoriev I.V."/>
            <person name="Martin F.M."/>
            <person name="Hacquard S."/>
        </authorList>
    </citation>
    <scope>NUCLEOTIDE SEQUENCE</scope>
    <source>
        <strain evidence="3">MPI-SDFR-AT-0073</strain>
    </source>
</reference>
<evidence type="ECO:0000313" key="4">
    <source>
        <dbReference type="Proteomes" id="UP000758603"/>
    </source>
</evidence>
<dbReference type="OrthoDB" id="433924at2759"/>
<organism evidence="3 4">
    <name type="scientific">Truncatella angustata</name>
    <dbReference type="NCBI Taxonomy" id="152316"/>
    <lineage>
        <taxon>Eukaryota</taxon>
        <taxon>Fungi</taxon>
        <taxon>Dikarya</taxon>
        <taxon>Ascomycota</taxon>
        <taxon>Pezizomycotina</taxon>
        <taxon>Sordariomycetes</taxon>
        <taxon>Xylariomycetidae</taxon>
        <taxon>Amphisphaeriales</taxon>
        <taxon>Sporocadaceae</taxon>
        <taxon>Truncatella</taxon>
    </lineage>
</organism>
<dbReference type="SUPFAM" id="SSF48403">
    <property type="entry name" value="Ankyrin repeat"/>
    <property type="match status" value="1"/>
</dbReference>
<comment type="caution">
    <text evidence="3">The sequence shown here is derived from an EMBL/GenBank/DDBJ whole genome shotgun (WGS) entry which is preliminary data.</text>
</comment>
<dbReference type="EMBL" id="JAGPXC010000004">
    <property type="protein sequence ID" value="KAH6653799.1"/>
    <property type="molecule type" value="Genomic_DNA"/>
</dbReference>
<dbReference type="PROSITE" id="PS50088">
    <property type="entry name" value="ANK_REPEAT"/>
    <property type="match status" value="1"/>
</dbReference>
<accession>A0A9P8UKI9</accession>
<dbReference type="GeneID" id="70131543"/>
<protein>
    <submittedName>
        <fullName evidence="3">Uncharacterized protein</fullName>
    </submittedName>
</protein>
<keyword evidence="4" id="KW-1185">Reference proteome</keyword>
<evidence type="ECO:0000313" key="3">
    <source>
        <dbReference type="EMBL" id="KAH6653799.1"/>
    </source>
</evidence>
<evidence type="ECO:0000256" key="2">
    <source>
        <dbReference type="SAM" id="MobiDB-lite"/>
    </source>
</evidence>
<sequence length="601" mass="66963">MTLTELGSLVELKLQVVHVACLQNDIEALGQILLEHKTIEAKTAQGETPLHLSTLMGHIEAVQLLLEKGADTVVLDSFRKTPPAYSHRSVFNDARRQIYAKHGFPESRHINLSYNVIATLHANTTPSYPHSTGDASGPLYFHITSKGAEVFQSLGRITTRSFNPCKKTVGYIRTARDLRPLAWTISGFGDLDAAETSKLLQGKKWKDAVLNHVAPAICYTFKSHVMDRCFVRGILPPEMSGQFFASHVECKLAVWFCFALLAAMGSIPNPSFPFLAQKLDLLADADIGTKRQAVIEINLPPCESCVRFLQALSRVTRIHFNTKYRRSLVMIPERDVQRSFKLAHEVDMAKHTEPDLALDADWRWGQGDDHERIEPEIFTNGEGEENILGGMEGFDVQVSRGLVRESTMWGADSRKGKELAAGADDDSDNESLSTLSEDYRDEAADKNFHGRLAYLSHDGSRINKKHADLDDPFMDQDIDLVVSNVPMTPTVISRTQIQLKPGIPATPVVDIVPNKSCGTVEDPVRIPQSPLRERWSAPRPSWTGSPYSCVTTVICLNGSSSTISWIKPALFRFYLFYSIYQLSFQFHGFSSGLALGIAQWF</sequence>